<feature type="compositionally biased region" description="Low complexity" evidence="1">
    <location>
        <begin position="146"/>
        <end position="161"/>
    </location>
</feature>
<comment type="caution">
    <text evidence="3">The sequence shown here is derived from an EMBL/GenBank/DDBJ whole genome shotgun (WGS) entry which is preliminary data.</text>
</comment>
<sequence>MASEASCDELLLRLLDVKTVIKGLGRDLPWPAGRTGLAILVVLERVGPARVGELSEMFDVDQSVISRRVADLEDGGWTERVPNPHDRRSWFIRATPEGERLARESCGKLRRLLADALTTWSDDEITELSGLLARLRASVETPAHGPGRTARVRAPAAAPPRHVNEGLAETVEGH</sequence>
<reference evidence="3 4" key="1">
    <citation type="submission" date="2021-01" db="EMBL/GenBank/DDBJ databases">
        <title>Whole genome shotgun sequence of Microbispora corallina NBRC 16416.</title>
        <authorList>
            <person name="Komaki H."/>
            <person name="Tamura T."/>
        </authorList>
    </citation>
    <scope>NUCLEOTIDE SEQUENCE [LARGE SCALE GENOMIC DNA]</scope>
    <source>
        <strain evidence="3 4">NBRC 16416</strain>
    </source>
</reference>
<dbReference type="InterPro" id="IPR000835">
    <property type="entry name" value="HTH_MarR-typ"/>
</dbReference>
<accession>A0ABQ4FVM3</accession>
<evidence type="ECO:0000313" key="3">
    <source>
        <dbReference type="EMBL" id="GIH38778.1"/>
    </source>
</evidence>
<dbReference type="SUPFAM" id="SSF46785">
    <property type="entry name" value="Winged helix' DNA-binding domain"/>
    <property type="match status" value="1"/>
</dbReference>
<keyword evidence="4" id="KW-1185">Reference proteome</keyword>
<gene>
    <name evidence="3" type="ORF">Mco01_17780</name>
</gene>
<organism evidence="3 4">
    <name type="scientific">Microbispora corallina</name>
    <dbReference type="NCBI Taxonomy" id="83302"/>
    <lineage>
        <taxon>Bacteria</taxon>
        <taxon>Bacillati</taxon>
        <taxon>Actinomycetota</taxon>
        <taxon>Actinomycetes</taxon>
        <taxon>Streptosporangiales</taxon>
        <taxon>Streptosporangiaceae</taxon>
        <taxon>Microbispora</taxon>
    </lineage>
</organism>
<dbReference type="Gene3D" id="1.10.10.10">
    <property type="entry name" value="Winged helix-like DNA-binding domain superfamily/Winged helix DNA-binding domain"/>
    <property type="match status" value="1"/>
</dbReference>
<proteinExistence type="predicted"/>
<name>A0ABQ4FVM3_9ACTN</name>
<dbReference type="PROSITE" id="PS50995">
    <property type="entry name" value="HTH_MARR_2"/>
    <property type="match status" value="1"/>
</dbReference>
<evidence type="ECO:0000313" key="4">
    <source>
        <dbReference type="Proteomes" id="UP000603904"/>
    </source>
</evidence>
<dbReference type="PRINTS" id="PR00598">
    <property type="entry name" value="HTHMARR"/>
</dbReference>
<dbReference type="PANTHER" id="PTHR33164:SF57">
    <property type="entry name" value="MARR-FAMILY TRANSCRIPTIONAL REGULATOR"/>
    <property type="match status" value="1"/>
</dbReference>
<evidence type="ECO:0000259" key="2">
    <source>
        <dbReference type="PROSITE" id="PS50995"/>
    </source>
</evidence>
<dbReference type="InterPro" id="IPR039422">
    <property type="entry name" value="MarR/SlyA-like"/>
</dbReference>
<dbReference type="Proteomes" id="UP000603904">
    <property type="component" value="Unassembled WGS sequence"/>
</dbReference>
<feature type="region of interest" description="Disordered" evidence="1">
    <location>
        <begin position="142"/>
        <end position="174"/>
    </location>
</feature>
<dbReference type="Pfam" id="PF12802">
    <property type="entry name" value="MarR_2"/>
    <property type="match status" value="1"/>
</dbReference>
<dbReference type="SMART" id="SM00347">
    <property type="entry name" value="HTH_MARR"/>
    <property type="match status" value="1"/>
</dbReference>
<dbReference type="PANTHER" id="PTHR33164">
    <property type="entry name" value="TRANSCRIPTIONAL REGULATOR, MARR FAMILY"/>
    <property type="match status" value="1"/>
</dbReference>
<dbReference type="InterPro" id="IPR036388">
    <property type="entry name" value="WH-like_DNA-bd_sf"/>
</dbReference>
<dbReference type="RefSeq" id="WP_204056384.1">
    <property type="nucleotide sequence ID" value="NZ_BAAAGP010000002.1"/>
</dbReference>
<evidence type="ECO:0000256" key="1">
    <source>
        <dbReference type="SAM" id="MobiDB-lite"/>
    </source>
</evidence>
<dbReference type="InterPro" id="IPR036390">
    <property type="entry name" value="WH_DNA-bd_sf"/>
</dbReference>
<dbReference type="EMBL" id="BOOC01000005">
    <property type="protein sequence ID" value="GIH38778.1"/>
    <property type="molecule type" value="Genomic_DNA"/>
</dbReference>
<protein>
    <submittedName>
        <fullName evidence="3">MarR family transcriptional regulator</fullName>
    </submittedName>
</protein>
<feature type="domain" description="HTH marR-type" evidence="2">
    <location>
        <begin position="7"/>
        <end position="137"/>
    </location>
</feature>